<evidence type="ECO:0000256" key="5">
    <source>
        <dbReference type="ARBA" id="ARBA00023098"/>
    </source>
</evidence>
<evidence type="ECO:0000256" key="4">
    <source>
        <dbReference type="ARBA" id="ARBA00022679"/>
    </source>
</evidence>
<keyword evidence="4 7" id="KW-0808">Transferase</keyword>
<keyword evidence="7" id="KW-1208">Phospholipid metabolism</keyword>
<dbReference type="EC" id="2.3.1.51" evidence="7"/>
<comment type="catalytic activity">
    <reaction evidence="7">
        <text>a 1-acyl-sn-glycero-3-phosphate + an acyl-CoA = a 1,2-diacyl-sn-glycero-3-phosphate + CoA</text>
        <dbReference type="Rhea" id="RHEA:19709"/>
        <dbReference type="ChEBI" id="CHEBI:57287"/>
        <dbReference type="ChEBI" id="CHEBI:57970"/>
        <dbReference type="ChEBI" id="CHEBI:58342"/>
        <dbReference type="ChEBI" id="CHEBI:58608"/>
        <dbReference type="EC" id="2.3.1.51"/>
    </reaction>
</comment>
<proteinExistence type="inferred from homology"/>
<evidence type="ECO:0000313" key="9">
    <source>
        <dbReference type="EMBL" id="SFQ06429.1"/>
    </source>
</evidence>
<dbReference type="InterPro" id="IPR004552">
    <property type="entry name" value="AGP_acyltrans"/>
</dbReference>
<dbReference type="CDD" id="cd07989">
    <property type="entry name" value="LPLAT_AGPAT-like"/>
    <property type="match status" value="1"/>
</dbReference>
<dbReference type="STRING" id="126156.SAMN05421670_0800"/>
<evidence type="ECO:0000313" key="10">
    <source>
        <dbReference type="Proteomes" id="UP000198734"/>
    </source>
</evidence>
<keyword evidence="3 7" id="KW-0444">Lipid biosynthesis</keyword>
<evidence type="ECO:0000256" key="7">
    <source>
        <dbReference type="RuleBase" id="RU361267"/>
    </source>
</evidence>
<comment type="domain">
    <text evidence="7">The HXXXXD motif is essential for acyltransferase activity and may constitute the binding site for the phosphate moiety of the glycerol-3-phosphate.</text>
</comment>
<keyword evidence="6 7" id="KW-0012">Acyltransferase</keyword>
<reference evidence="10" key="1">
    <citation type="submission" date="2016-10" db="EMBL/GenBank/DDBJ databases">
        <authorList>
            <person name="Varghese N."/>
            <person name="Submissions S."/>
        </authorList>
    </citation>
    <scope>NUCLEOTIDE SEQUENCE [LARGE SCALE GENOMIC DNA]</scope>
    <source>
        <strain evidence="10">DSM 11706</strain>
    </source>
</reference>
<comment type="similarity">
    <text evidence="2 7">Belongs to the 1-acyl-sn-glycerol-3-phosphate acyltransferase family.</text>
</comment>
<evidence type="ECO:0000256" key="3">
    <source>
        <dbReference type="ARBA" id="ARBA00022516"/>
    </source>
</evidence>
<dbReference type="EMBL" id="FOXU01000001">
    <property type="protein sequence ID" value="SFQ06429.1"/>
    <property type="molecule type" value="Genomic_DNA"/>
</dbReference>
<dbReference type="PANTHER" id="PTHR10434:SF64">
    <property type="entry name" value="1-ACYL-SN-GLYCEROL-3-PHOSPHATE ACYLTRANSFERASE-RELATED"/>
    <property type="match status" value="1"/>
</dbReference>
<evidence type="ECO:0000256" key="1">
    <source>
        <dbReference type="ARBA" id="ARBA00005189"/>
    </source>
</evidence>
<dbReference type="Proteomes" id="UP000198734">
    <property type="component" value="Unassembled WGS sequence"/>
</dbReference>
<evidence type="ECO:0000256" key="6">
    <source>
        <dbReference type="ARBA" id="ARBA00023315"/>
    </source>
</evidence>
<dbReference type="NCBIfam" id="TIGR00530">
    <property type="entry name" value="AGP_acyltrn"/>
    <property type="match status" value="1"/>
</dbReference>
<evidence type="ECO:0000259" key="8">
    <source>
        <dbReference type="SMART" id="SM00563"/>
    </source>
</evidence>
<feature type="domain" description="Phospholipid/glycerol acyltransferase" evidence="8">
    <location>
        <begin position="90"/>
        <end position="204"/>
    </location>
</feature>
<name>A0A1I5VG35_9BACI</name>
<protein>
    <recommendedName>
        <fullName evidence="7">1-acyl-sn-glycerol-3-phosphate acyltransferase</fullName>
        <ecNumber evidence="7">2.3.1.51</ecNumber>
    </recommendedName>
</protein>
<dbReference type="AlphaFoldDB" id="A0A1I5VG35"/>
<dbReference type="PANTHER" id="PTHR10434">
    <property type="entry name" value="1-ACYL-SN-GLYCEROL-3-PHOSPHATE ACYLTRANSFERASE"/>
    <property type="match status" value="1"/>
</dbReference>
<dbReference type="Pfam" id="PF01553">
    <property type="entry name" value="Acyltransferase"/>
    <property type="match status" value="1"/>
</dbReference>
<keyword evidence="5 7" id="KW-0443">Lipid metabolism</keyword>
<dbReference type="InterPro" id="IPR002123">
    <property type="entry name" value="Plipid/glycerol_acylTrfase"/>
</dbReference>
<dbReference type="SMART" id="SM00563">
    <property type="entry name" value="PlsC"/>
    <property type="match status" value="1"/>
</dbReference>
<dbReference type="SUPFAM" id="SSF69593">
    <property type="entry name" value="Glycerol-3-phosphate (1)-acyltransferase"/>
    <property type="match status" value="1"/>
</dbReference>
<dbReference type="GO" id="GO:0016020">
    <property type="term" value="C:membrane"/>
    <property type="evidence" value="ECO:0007669"/>
    <property type="project" value="InterPro"/>
</dbReference>
<dbReference type="GO" id="GO:0003841">
    <property type="term" value="F:1-acylglycerol-3-phosphate O-acyltransferase activity"/>
    <property type="evidence" value="ECO:0007669"/>
    <property type="project" value="UniProtKB-UniRule"/>
</dbReference>
<comment type="pathway">
    <text evidence="1">Lipid metabolism.</text>
</comment>
<keyword evidence="7" id="KW-0594">Phospholipid biosynthesis</keyword>
<keyword evidence="10" id="KW-1185">Reference proteome</keyword>
<organism evidence="9 10">
    <name type="scientific">Psychrobacillus psychrotolerans</name>
    <dbReference type="NCBI Taxonomy" id="126156"/>
    <lineage>
        <taxon>Bacteria</taxon>
        <taxon>Bacillati</taxon>
        <taxon>Bacillota</taxon>
        <taxon>Bacilli</taxon>
        <taxon>Bacillales</taxon>
        <taxon>Bacillaceae</taxon>
        <taxon>Psychrobacillus</taxon>
    </lineage>
</organism>
<gene>
    <name evidence="9" type="ORF">SAMN05421670_0800</name>
</gene>
<accession>A0A1I5VG35</accession>
<sequence length="261" mass="29673">MVLLMLIWFMNERLVNNLFSSLRTFGFLFGYLPVSLSKLITIKKQKNMITTEQYDRLVHRVPQLWSSGILQRTKSTFRFQGEENLPSGPVLFISNHEGNFDIPSLLAYIPKPFGFISKIEVKKLPIISQWMEEMNCVFLDRSNRKSSYQSIEDTVNILKKGHSILIFPEGTRSKGGEVGDFKSGFVRIAKMANVPIVPIAIYGTSNIMEKNNNKICPANVQISVLPTYTVENIAHNEPSKIIEDLHTIIAKEIDFMSSAIK</sequence>
<evidence type="ECO:0000256" key="2">
    <source>
        <dbReference type="ARBA" id="ARBA00008655"/>
    </source>
</evidence>
<dbReference type="GO" id="GO:0006654">
    <property type="term" value="P:phosphatidic acid biosynthetic process"/>
    <property type="evidence" value="ECO:0007669"/>
    <property type="project" value="TreeGrafter"/>
</dbReference>